<gene>
    <name evidence="1" type="ORF">TRAPUB_469</name>
</gene>
<keyword evidence="2" id="KW-1185">Reference proteome</keyword>
<reference evidence="1 2" key="1">
    <citation type="submission" date="2016-10" db="EMBL/GenBank/DDBJ databases">
        <title>Genome sequence of the basidiomycete white-rot fungus Trametes pubescens.</title>
        <authorList>
            <person name="Makela M.R."/>
            <person name="Granchi Z."/>
            <person name="Peng M."/>
            <person name="De Vries R.P."/>
            <person name="Grigoriev I."/>
            <person name="Riley R."/>
            <person name="Hilden K."/>
        </authorList>
    </citation>
    <scope>NUCLEOTIDE SEQUENCE [LARGE SCALE GENOMIC DNA]</scope>
    <source>
        <strain evidence="1 2">FBCC735</strain>
    </source>
</reference>
<organism evidence="1 2">
    <name type="scientific">Trametes pubescens</name>
    <name type="common">White-rot fungus</name>
    <dbReference type="NCBI Taxonomy" id="154538"/>
    <lineage>
        <taxon>Eukaryota</taxon>
        <taxon>Fungi</taxon>
        <taxon>Dikarya</taxon>
        <taxon>Basidiomycota</taxon>
        <taxon>Agaricomycotina</taxon>
        <taxon>Agaricomycetes</taxon>
        <taxon>Polyporales</taxon>
        <taxon>Polyporaceae</taxon>
        <taxon>Trametes</taxon>
    </lineage>
</organism>
<evidence type="ECO:0008006" key="3">
    <source>
        <dbReference type="Google" id="ProtNLM"/>
    </source>
</evidence>
<dbReference type="Proteomes" id="UP000184267">
    <property type="component" value="Unassembled WGS sequence"/>
</dbReference>
<dbReference type="EMBL" id="MNAD01001025">
    <property type="protein sequence ID" value="OJT08620.1"/>
    <property type="molecule type" value="Genomic_DNA"/>
</dbReference>
<name>A0A1M2VM41_TRAPU</name>
<dbReference type="AlphaFoldDB" id="A0A1M2VM41"/>
<protein>
    <recommendedName>
        <fullName evidence="3">Ricin B lectin domain-containing protein</fullName>
    </recommendedName>
</protein>
<comment type="caution">
    <text evidence="1">The sequence shown here is derived from an EMBL/GenBank/DDBJ whole genome shotgun (WGS) entry which is preliminary data.</text>
</comment>
<evidence type="ECO:0000313" key="1">
    <source>
        <dbReference type="EMBL" id="OJT08620.1"/>
    </source>
</evidence>
<sequence length="158" mass="16984">MTGRIFTSGALYSLFNGEFGTVMEFYPSSGLVQAGRFDGGRCQQWEFIPADEGFIVRCVGGAKDGSAAYLNFEGGSCSGEKLRASSRPMVWHIARDGDMIRGAGFAMQSGTVTGDGQPLYLTIEGPAVADAAIVAKPYPVSWDVRRYETDATARVGYR</sequence>
<proteinExistence type="predicted"/>
<dbReference type="OrthoDB" id="3228793at2759"/>
<evidence type="ECO:0000313" key="2">
    <source>
        <dbReference type="Proteomes" id="UP000184267"/>
    </source>
</evidence>
<accession>A0A1M2VM41</accession>
<dbReference type="Gene3D" id="2.80.10.50">
    <property type="match status" value="1"/>
</dbReference>